<accession>A0A6B3SNG5</accession>
<comment type="caution">
    <text evidence="2">The sequence shown here is derived from an EMBL/GenBank/DDBJ whole genome shotgun (WGS) entry which is preliminary data.</text>
</comment>
<evidence type="ECO:0000313" key="2">
    <source>
        <dbReference type="EMBL" id="NEX62271.1"/>
    </source>
</evidence>
<dbReference type="Gene3D" id="1.20.120.520">
    <property type="entry name" value="nmb1532 protein domain like"/>
    <property type="match status" value="1"/>
</dbReference>
<keyword evidence="3" id="KW-1185">Reference proteome</keyword>
<evidence type="ECO:0000313" key="3">
    <source>
        <dbReference type="Proteomes" id="UP000482155"/>
    </source>
</evidence>
<dbReference type="EMBL" id="JAAIVB010000047">
    <property type="protein sequence ID" value="NEX62271.1"/>
    <property type="molecule type" value="Genomic_DNA"/>
</dbReference>
<dbReference type="PANTHER" id="PTHR39966">
    <property type="entry name" value="BLL2471 PROTEIN-RELATED"/>
    <property type="match status" value="1"/>
</dbReference>
<gene>
    <name evidence="2" type="ORF">G3574_14375</name>
</gene>
<name>A0A6B3SNG5_9BURK</name>
<organism evidence="2 3">
    <name type="scientific">Noviherbaspirillum galbum</name>
    <dbReference type="NCBI Taxonomy" id="2709383"/>
    <lineage>
        <taxon>Bacteria</taxon>
        <taxon>Pseudomonadati</taxon>
        <taxon>Pseudomonadota</taxon>
        <taxon>Betaproteobacteria</taxon>
        <taxon>Burkholderiales</taxon>
        <taxon>Oxalobacteraceae</taxon>
        <taxon>Noviherbaspirillum</taxon>
    </lineage>
</organism>
<dbReference type="Proteomes" id="UP000482155">
    <property type="component" value="Unassembled WGS sequence"/>
</dbReference>
<reference evidence="2 3" key="1">
    <citation type="submission" date="2020-02" db="EMBL/GenBank/DDBJ databases">
        <authorList>
            <person name="Kim M.K."/>
        </authorList>
    </citation>
    <scope>NUCLEOTIDE SEQUENCE [LARGE SCALE GENOMIC DNA]</scope>
    <source>
        <strain evidence="2 3">17J57-3</strain>
    </source>
</reference>
<proteinExistence type="predicted"/>
<sequence length="166" mass="18586">MTTISHYLSGDHGRCDDLFAECEMHAARQKWTEAVASCARFGALLERHFQMEEAVLFQAFELATGNASGPTRVMRLEHEQMRNMLASMRAALESRHADNFFGCADTLNTLMQQHNMKEENILYPMADNVLRPRAQEIIQAMTALQAADVASGSERAEPQSKHETAA</sequence>
<dbReference type="RefSeq" id="WP_163964346.1">
    <property type="nucleotide sequence ID" value="NZ_JAAIVB010000047.1"/>
</dbReference>
<dbReference type="Pfam" id="PF01814">
    <property type="entry name" value="Hemerythrin"/>
    <property type="match status" value="1"/>
</dbReference>
<dbReference type="AlphaFoldDB" id="A0A6B3SNG5"/>
<protein>
    <submittedName>
        <fullName evidence="2">Hemerythrin domain-containing protein</fullName>
    </submittedName>
</protein>
<dbReference type="InterPro" id="IPR012312">
    <property type="entry name" value="Hemerythrin-like"/>
</dbReference>
<evidence type="ECO:0000259" key="1">
    <source>
        <dbReference type="Pfam" id="PF01814"/>
    </source>
</evidence>
<dbReference type="PANTHER" id="PTHR39966:SF3">
    <property type="entry name" value="DUF438 DOMAIN-CONTAINING PROTEIN"/>
    <property type="match status" value="1"/>
</dbReference>
<feature type="domain" description="Hemerythrin-like" evidence="1">
    <location>
        <begin position="4"/>
        <end position="126"/>
    </location>
</feature>
<dbReference type="GO" id="GO:0005886">
    <property type="term" value="C:plasma membrane"/>
    <property type="evidence" value="ECO:0007669"/>
    <property type="project" value="TreeGrafter"/>
</dbReference>